<dbReference type="PANTHER" id="PTHR23137">
    <property type="entry name" value="VESICLE TRANSPORT PROTEIN-RELATED"/>
    <property type="match status" value="1"/>
</dbReference>
<comment type="similarity">
    <text evidence="7 8">Belongs to the SFT2 family.</text>
</comment>
<keyword evidence="4 8" id="KW-0653">Protein transport</keyword>
<dbReference type="GO" id="GO:0012505">
    <property type="term" value="C:endomembrane system"/>
    <property type="evidence" value="ECO:0007669"/>
    <property type="project" value="UniProtKB-ARBA"/>
</dbReference>
<evidence type="ECO:0000256" key="5">
    <source>
        <dbReference type="ARBA" id="ARBA00022989"/>
    </source>
</evidence>
<dbReference type="OrthoDB" id="73614at2759"/>
<dbReference type="GO" id="GO:0016020">
    <property type="term" value="C:membrane"/>
    <property type="evidence" value="ECO:0007669"/>
    <property type="project" value="UniProtKB-SubCell"/>
</dbReference>
<evidence type="ECO:0000256" key="3">
    <source>
        <dbReference type="ARBA" id="ARBA00022692"/>
    </source>
</evidence>
<accession>A0A6P6S3D6</accession>
<evidence type="ECO:0000313" key="10">
    <source>
        <dbReference type="Proteomes" id="UP000515125"/>
    </source>
</evidence>
<dbReference type="PANTHER" id="PTHR23137:SF6">
    <property type="entry name" value="VESICLE TRANSPORT PROTEIN"/>
    <property type="match status" value="1"/>
</dbReference>
<dbReference type="GO" id="GO:0016192">
    <property type="term" value="P:vesicle-mediated transport"/>
    <property type="evidence" value="ECO:0007669"/>
    <property type="project" value="InterPro"/>
</dbReference>
<evidence type="ECO:0000256" key="8">
    <source>
        <dbReference type="RuleBase" id="RU363111"/>
    </source>
</evidence>
<name>A0A6P6S3D6_9EIME</name>
<evidence type="ECO:0000256" key="4">
    <source>
        <dbReference type="ARBA" id="ARBA00022927"/>
    </source>
</evidence>
<feature type="transmembrane region" description="Helical" evidence="8">
    <location>
        <begin position="80"/>
        <end position="101"/>
    </location>
</feature>
<protein>
    <recommendedName>
        <fullName evidence="8">Vesicle transport protein</fullName>
    </recommendedName>
</protein>
<dbReference type="Pfam" id="PF04178">
    <property type="entry name" value="Got1"/>
    <property type="match status" value="1"/>
</dbReference>
<organism evidence="10 11">
    <name type="scientific">Cyclospora cayetanensis</name>
    <dbReference type="NCBI Taxonomy" id="88456"/>
    <lineage>
        <taxon>Eukaryota</taxon>
        <taxon>Sar</taxon>
        <taxon>Alveolata</taxon>
        <taxon>Apicomplexa</taxon>
        <taxon>Conoidasida</taxon>
        <taxon>Coccidia</taxon>
        <taxon>Eucoccidiorida</taxon>
        <taxon>Eimeriorina</taxon>
        <taxon>Eimeriidae</taxon>
        <taxon>Cyclospora</taxon>
    </lineage>
</organism>
<proteinExistence type="inferred from homology"/>
<evidence type="ECO:0000256" key="2">
    <source>
        <dbReference type="ARBA" id="ARBA00022448"/>
    </source>
</evidence>
<dbReference type="AlphaFoldDB" id="A0A6P6S3D6"/>
<feature type="transmembrane region" description="Helical" evidence="8">
    <location>
        <begin position="146"/>
        <end position="166"/>
    </location>
</feature>
<dbReference type="GO" id="GO:0005737">
    <property type="term" value="C:cytoplasm"/>
    <property type="evidence" value="ECO:0007669"/>
    <property type="project" value="UniProtKB-ARBA"/>
</dbReference>
<evidence type="ECO:0000256" key="6">
    <source>
        <dbReference type="ARBA" id="ARBA00023136"/>
    </source>
</evidence>
<feature type="transmembrane region" description="Helical" evidence="8">
    <location>
        <begin position="113"/>
        <end position="134"/>
    </location>
</feature>
<dbReference type="InterPro" id="IPR007305">
    <property type="entry name" value="Vesicle_transpt_Got1/SFT2"/>
</dbReference>
<gene>
    <name evidence="11" type="primary">LOC34618365</name>
</gene>
<sequence>MASFLPISRPFLPDEKLQRPGSEQLQPSGGPIRENGRTNARSAGSWFSSVPAFADDIDIDDDDDSDTWCCCEPLNNTERILGWLTCFLGGLVLSAVSMGSFNDMLLGKNNKFAVTYTVGNVIGLAGTTFLVGPIQQIRNMTDKSRLITSCTFIGSLIATLLSSVYIKVGFVIVFFVCIQWLAYMWYSLSYIPYGQRTVLWVFRRLTLH</sequence>
<keyword evidence="10" id="KW-1185">Reference proteome</keyword>
<comment type="subcellular location">
    <subcellularLocation>
        <location evidence="1 8">Membrane</location>
        <topology evidence="1 8">Multi-pass membrane protein</topology>
    </subcellularLocation>
</comment>
<evidence type="ECO:0000256" key="9">
    <source>
        <dbReference type="SAM" id="MobiDB-lite"/>
    </source>
</evidence>
<evidence type="ECO:0000256" key="7">
    <source>
        <dbReference type="ARBA" id="ARBA00025800"/>
    </source>
</evidence>
<comment type="function">
    <text evidence="8">May be involved in fusion of retrograde transport vesicles derived from an endocytic compartment with the Golgi complex.</text>
</comment>
<dbReference type="Proteomes" id="UP000515125">
    <property type="component" value="Unplaced"/>
</dbReference>
<keyword evidence="5 8" id="KW-1133">Transmembrane helix</keyword>
<reference evidence="11" key="1">
    <citation type="submission" date="2025-08" db="UniProtKB">
        <authorList>
            <consortium name="RefSeq"/>
        </authorList>
    </citation>
    <scope>IDENTIFICATION</scope>
</reference>
<feature type="transmembrane region" description="Helical" evidence="8">
    <location>
        <begin position="172"/>
        <end position="193"/>
    </location>
</feature>
<evidence type="ECO:0000313" key="11">
    <source>
        <dbReference type="RefSeq" id="XP_026194207.1"/>
    </source>
</evidence>
<dbReference type="InterPro" id="IPR011691">
    <property type="entry name" value="Vesicle_transpt_SFT2"/>
</dbReference>
<dbReference type="GeneID" id="34618365"/>
<dbReference type="RefSeq" id="XP_026194207.1">
    <property type="nucleotide sequence ID" value="XM_026338422.1"/>
</dbReference>
<dbReference type="GO" id="GO:0015031">
    <property type="term" value="P:protein transport"/>
    <property type="evidence" value="ECO:0007669"/>
    <property type="project" value="UniProtKB-KW"/>
</dbReference>
<feature type="region of interest" description="Disordered" evidence="9">
    <location>
        <begin position="1"/>
        <end position="43"/>
    </location>
</feature>
<keyword evidence="6 8" id="KW-0472">Membrane</keyword>
<keyword evidence="2 8" id="KW-0813">Transport</keyword>
<evidence type="ECO:0000256" key="1">
    <source>
        <dbReference type="ARBA" id="ARBA00004141"/>
    </source>
</evidence>
<keyword evidence="3 8" id="KW-0812">Transmembrane</keyword>